<reference evidence="3 4" key="1">
    <citation type="submission" date="2019-03" db="EMBL/GenBank/DDBJ databases">
        <title>Genomic Encyclopedia of Type Strains, Phase IV (KMG-IV): sequencing the most valuable type-strain genomes for metagenomic binning, comparative biology and taxonomic classification.</title>
        <authorList>
            <person name="Goeker M."/>
        </authorList>
    </citation>
    <scope>NUCLEOTIDE SEQUENCE [LARGE SCALE GENOMIC DNA]</scope>
    <source>
        <strain evidence="3 4">DSM 21944</strain>
    </source>
</reference>
<dbReference type="AlphaFoldDB" id="A0A4S3KYT1"/>
<accession>A0A4S3KYT1</accession>
<name>A0A4S3KYT1_9GAMM</name>
<keyword evidence="4" id="KW-1185">Reference proteome</keyword>
<dbReference type="RefSeq" id="WP_123521744.1">
    <property type="nucleotide sequence ID" value="NZ_JBHLWF010000081.1"/>
</dbReference>
<proteinExistence type="predicted"/>
<dbReference type="EMBL" id="SMAF01000021">
    <property type="protein sequence ID" value="TCS94528.1"/>
    <property type="molecule type" value="Genomic_DNA"/>
</dbReference>
<evidence type="ECO:0000313" key="3">
    <source>
        <dbReference type="EMBL" id="TCS94528.1"/>
    </source>
</evidence>
<feature type="signal peptide" evidence="2">
    <location>
        <begin position="1"/>
        <end position="18"/>
    </location>
</feature>
<evidence type="ECO:0000313" key="4">
    <source>
        <dbReference type="Proteomes" id="UP000294599"/>
    </source>
</evidence>
<comment type="caution">
    <text evidence="3">The sequence shown here is derived from an EMBL/GenBank/DDBJ whole genome shotgun (WGS) entry which is preliminary data.</text>
</comment>
<protein>
    <submittedName>
        <fullName evidence="3">Uncharacterized protein</fullName>
    </submittedName>
</protein>
<keyword evidence="2" id="KW-0732">Signal</keyword>
<dbReference type="Proteomes" id="UP000294599">
    <property type="component" value="Unassembled WGS sequence"/>
</dbReference>
<evidence type="ECO:0000256" key="2">
    <source>
        <dbReference type="SAM" id="SignalP"/>
    </source>
</evidence>
<organism evidence="3 4">
    <name type="scientific">Pseudofulvimonas gallinarii</name>
    <dbReference type="NCBI Taxonomy" id="634155"/>
    <lineage>
        <taxon>Bacteria</taxon>
        <taxon>Pseudomonadati</taxon>
        <taxon>Pseudomonadota</taxon>
        <taxon>Gammaproteobacteria</taxon>
        <taxon>Lysobacterales</taxon>
        <taxon>Rhodanobacteraceae</taxon>
        <taxon>Pseudofulvimonas</taxon>
    </lineage>
</organism>
<gene>
    <name evidence="3" type="ORF">EDC25_12147</name>
</gene>
<feature type="chain" id="PRO_5030100331" evidence="2">
    <location>
        <begin position="19"/>
        <end position="119"/>
    </location>
</feature>
<feature type="region of interest" description="Disordered" evidence="1">
    <location>
        <begin position="99"/>
        <end position="119"/>
    </location>
</feature>
<sequence length="119" mass="12030">MKTHYAAAPISLSLSASAATITVNTLDDTVAIHGAGSLREALDNAGNHHADLVHRGTGDAVVDTWEADDALCHGSQAAIVIDVAKAALVPRGGTLPISSSSVLRAPPVDHGMTTSDRGG</sequence>
<evidence type="ECO:0000256" key="1">
    <source>
        <dbReference type="SAM" id="MobiDB-lite"/>
    </source>
</evidence>